<dbReference type="GO" id="GO:0008270">
    <property type="term" value="F:zinc ion binding"/>
    <property type="evidence" value="ECO:0007669"/>
    <property type="project" value="UniProtKB-KW"/>
</dbReference>
<keyword evidence="4" id="KW-0479">Metal-binding</keyword>
<gene>
    <name evidence="12" type="ORF">F5X68DRAFT_259846</name>
</gene>
<dbReference type="CDD" id="cd20335">
    <property type="entry name" value="BRcat_RBR"/>
    <property type="match status" value="1"/>
</dbReference>
<keyword evidence="8" id="KW-0862">Zinc</keyword>
<dbReference type="OrthoDB" id="9977870at2759"/>
<feature type="coiled-coil region" evidence="9">
    <location>
        <begin position="457"/>
        <end position="510"/>
    </location>
</feature>
<dbReference type="InterPro" id="IPR002867">
    <property type="entry name" value="IBR_dom"/>
</dbReference>
<evidence type="ECO:0000256" key="4">
    <source>
        <dbReference type="ARBA" id="ARBA00022723"/>
    </source>
</evidence>
<reference evidence="12" key="1">
    <citation type="journal article" date="2021" name="Nat. Commun.">
        <title>Genetic determinants of endophytism in the Arabidopsis root mycobiome.</title>
        <authorList>
            <person name="Mesny F."/>
            <person name="Miyauchi S."/>
            <person name="Thiergart T."/>
            <person name="Pickel B."/>
            <person name="Atanasova L."/>
            <person name="Karlsson M."/>
            <person name="Huettel B."/>
            <person name="Barry K.W."/>
            <person name="Haridas S."/>
            <person name="Chen C."/>
            <person name="Bauer D."/>
            <person name="Andreopoulos W."/>
            <person name="Pangilinan J."/>
            <person name="LaButti K."/>
            <person name="Riley R."/>
            <person name="Lipzen A."/>
            <person name="Clum A."/>
            <person name="Drula E."/>
            <person name="Henrissat B."/>
            <person name="Kohler A."/>
            <person name="Grigoriev I.V."/>
            <person name="Martin F.M."/>
            <person name="Hacquard S."/>
        </authorList>
    </citation>
    <scope>NUCLEOTIDE SEQUENCE</scope>
    <source>
        <strain evidence="12">MPI-SDFR-AT-0117</strain>
    </source>
</reference>
<name>A0A9P8VHE0_9PEZI</name>
<dbReference type="SUPFAM" id="SSF57850">
    <property type="entry name" value="RING/U-box"/>
    <property type="match status" value="1"/>
</dbReference>
<keyword evidence="6" id="KW-0863">Zinc-finger</keyword>
<dbReference type="PANTHER" id="PTHR11685">
    <property type="entry name" value="RBR FAMILY RING FINGER AND IBR DOMAIN-CONTAINING"/>
    <property type="match status" value="1"/>
</dbReference>
<evidence type="ECO:0000256" key="7">
    <source>
        <dbReference type="ARBA" id="ARBA00022786"/>
    </source>
</evidence>
<dbReference type="EC" id="2.3.2.31" evidence="2"/>
<comment type="caution">
    <text evidence="12">The sequence shown here is derived from an EMBL/GenBank/DDBJ whole genome shotgun (WGS) entry which is preliminary data.</text>
</comment>
<evidence type="ECO:0000313" key="12">
    <source>
        <dbReference type="EMBL" id="KAH6690404.1"/>
    </source>
</evidence>
<feature type="compositionally biased region" description="Polar residues" evidence="10">
    <location>
        <begin position="37"/>
        <end position="47"/>
    </location>
</feature>
<keyword evidence="13" id="KW-1185">Reference proteome</keyword>
<evidence type="ECO:0000256" key="8">
    <source>
        <dbReference type="ARBA" id="ARBA00022833"/>
    </source>
</evidence>
<dbReference type="AlphaFoldDB" id="A0A9P8VHE0"/>
<dbReference type="CDD" id="cd22584">
    <property type="entry name" value="Rcat_RBR_unk"/>
    <property type="match status" value="1"/>
</dbReference>
<evidence type="ECO:0000256" key="10">
    <source>
        <dbReference type="SAM" id="MobiDB-lite"/>
    </source>
</evidence>
<feature type="compositionally biased region" description="Basic and acidic residues" evidence="10">
    <location>
        <begin position="110"/>
        <end position="126"/>
    </location>
</feature>
<dbReference type="InterPro" id="IPR031127">
    <property type="entry name" value="E3_UB_ligase_RBR"/>
</dbReference>
<dbReference type="GO" id="GO:0016567">
    <property type="term" value="P:protein ubiquitination"/>
    <property type="evidence" value="ECO:0007669"/>
    <property type="project" value="InterPro"/>
</dbReference>
<evidence type="ECO:0000256" key="6">
    <source>
        <dbReference type="ARBA" id="ARBA00022771"/>
    </source>
</evidence>
<sequence length="730" mass="83530">MASEVWSEVMDSELKAATSATTLITPGDFIDFYGDPSNTVSTTTQRQWKGKGRLIPRKAIPPPAKVDTQGDLTKYDIPDALASHPAIDSELLIEVVTSSIERVRARVTEEETLKREQSISRRQREEQDGEQLNPETSNGEPYLPINIPEKRLATGAEAETNSYVPNRAFLSTNGEGSSTGAGLILFPQVKARTGTKFKLSRLFKRREEKKTVINPSPSPQTSYWESVDTSTLKTPTPNNVNLAKPPQLVECVSCLDDFPDTLTIKAPCHNYCPECFERLIVAACQNEQQWPPKCCLNDIPAQTISAHIPKTLAKTYKARSAEWGIPISDRIYCAHPNCSLFVAPDRIDRATRVARCTARHTTCTICRDPAHPNAECPRDRDLELTEALAEEQGWVRCAQCRAFVEHREACGHMTCRCGYQFCYVCNAVWKTCACTQDALRRKKSLADTRQRERQVRETQEDEEIREALRQIAEFEREEALKAEMLRQETLRQEDERRQRELEERVRLESLRRSEVEKRYAEFRVVLADLHTLQREWIENNQVQAIKLLDVDITASVRALVLKHETERAQLDIEAAEKIRAKEAAFAKDFAIRVAAETALENTHLANLNEVYAGKRGCEERVAHEIRRYRRQLDSGWRVWQKWRDTDTAAHRVRVEEERAIADELMVCAMQRHKDGLEERKRDLAARKVVEWRWVELVVEERERMLDELEIEELDNGGEAASLFASSEEAE</sequence>
<proteinExistence type="predicted"/>
<dbReference type="Proteomes" id="UP000770015">
    <property type="component" value="Unassembled WGS sequence"/>
</dbReference>
<keyword evidence="5" id="KW-0677">Repeat</keyword>
<keyword evidence="7" id="KW-0833">Ubl conjugation pathway</keyword>
<evidence type="ECO:0000313" key="13">
    <source>
        <dbReference type="Proteomes" id="UP000770015"/>
    </source>
</evidence>
<protein>
    <recommendedName>
        <fullName evidence="2">RBR-type E3 ubiquitin transferase</fullName>
        <ecNumber evidence="2">2.3.2.31</ecNumber>
    </recommendedName>
</protein>
<comment type="catalytic activity">
    <reaction evidence="1">
        <text>[E2 ubiquitin-conjugating enzyme]-S-ubiquitinyl-L-cysteine + [acceptor protein]-L-lysine = [E2 ubiquitin-conjugating enzyme]-L-cysteine + [acceptor protein]-N(6)-ubiquitinyl-L-lysine.</text>
        <dbReference type="EC" id="2.3.2.31"/>
    </reaction>
</comment>
<dbReference type="Pfam" id="PF01485">
    <property type="entry name" value="IBR"/>
    <property type="match status" value="2"/>
</dbReference>
<organism evidence="12 13">
    <name type="scientific">Plectosphaerella plurivora</name>
    <dbReference type="NCBI Taxonomy" id="936078"/>
    <lineage>
        <taxon>Eukaryota</taxon>
        <taxon>Fungi</taxon>
        <taxon>Dikarya</taxon>
        <taxon>Ascomycota</taxon>
        <taxon>Pezizomycotina</taxon>
        <taxon>Sordariomycetes</taxon>
        <taxon>Hypocreomycetidae</taxon>
        <taxon>Glomerellales</taxon>
        <taxon>Plectosphaerellaceae</taxon>
        <taxon>Plectosphaerella</taxon>
    </lineage>
</organism>
<feature type="region of interest" description="Disordered" evidence="10">
    <location>
        <begin position="37"/>
        <end position="71"/>
    </location>
</feature>
<evidence type="ECO:0000256" key="1">
    <source>
        <dbReference type="ARBA" id="ARBA00001798"/>
    </source>
</evidence>
<dbReference type="GO" id="GO:0061630">
    <property type="term" value="F:ubiquitin protein ligase activity"/>
    <property type="evidence" value="ECO:0007669"/>
    <property type="project" value="UniProtKB-EC"/>
</dbReference>
<dbReference type="InterPro" id="IPR044066">
    <property type="entry name" value="TRIAD_supradom"/>
</dbReference>
<evidence type="ECO:0000256" key="2">
    <source>
        <dbReference type="ARBA" id="ARBA00012251"/>
    </source>
</evidence>
<evidence type="ECO:0000259" key="11">
    <source>
        <dbReference type="PROSITE" id="PS51873"/>
    </source>
</evidence>
<evidence type="ECO:0000256" key="5">
    <source>
        <dbReference type="ARBA" id="ARBA00022737"/>
    </source>
</evidence>
<evidence type="ECO:0000256" key="3">
    <source>
        <dbReference type="ARBA" id="ARBA00022679"/>
    </source>
</evidence>
<dbReference type="PROSITE" id="PS51873">
    <property type="entry name" value="TRIAD"/>
    <property type="match status" value="1"/>
</dbReference>
<keyword evidence="3" id="KW-0808">Transferase</keyword>
<accession>A0A9P8VHE0</accession>
<dbReference type="Gene3D" id="1.20.120.1750">
    <property type="match status" value="1"/>
</dbReference>
<keyword evidence="9" id="KW-0175">Coiled coil</keyword>
<evidence type="ECO:0000256" key="9">
    <source>
        <dbReference type="SAM" id="Coils"/>
    </source>
</evidence>
<feature type="region of interest" description="Disordered" evidence="10">
    <location>
        <begin position="110"/>
        <end position="145"/>
    </location>
</feature>
<dbReference type="EMBL" id="JAGSXJ010000006">
    <property type="protein sequence ID" value="KAH6690404.1"/>
    <property type="molecule type" value="Genomic_DNA"/>
</dbReference>
<feature type="domain" description="RING-type" evidence="11">
    <location>
        <begin position="247"/>
        <end position="438"/>
    </location>
</feature>